<dbReference type="OrthoDB" id="2454549at2"/>
<proteinExistence type="predicted"/>
<evidence type="ECO:0000313" key="1">
    <source>
        <dbReference type="EMBL" id="QFG01209.1"/>
    </source>
</evidence>
<gene>
    <name evidence="1" type="ORF">PB01_15175</name>
</gene>
<dbReference type="SUPFAM" id="SSF56112">
    <property type="entry name" value="Protein kinase-like (PK-like)"/>
    <property type="match status" value="1"/>
</dbReference>
<dbReference type="KEGG" id="psyo:PB01_15175"/>
<dbReference type="AlphaFoldDB" id="A0A5J6ST28"/>
<sequence>MQFIKDNLHNLCTNKTFVGIGSTRKVFRYKNYVIKQHLHPIGFKQSQNEYNIFTKLNTQGLTKYVADIVYVDEQISIQKYYSNLPLIEAQSYDLEISEDLRFTEELKSAIHLINKEYDGFDLKDSGNYGIDENGHFVLIDFGMTKMLYEKEWVPLAEDGILPQIYFEKCMNCGEEKELRIYGDTDLDRRCFACGKQ</sequence>
<dbReference type="GO" id="GO:0016301">
    <property type="term" value="F:kinase activity"/>
    <property type="evidence" value="ECO:0007669"/>
    <property type="project" value="UniProtKB-KW"/>
</dbReference>
<keyword evidence="1" id="KW-0808">Transferase</keyword>
<evidence type="ECO:0000313" key="2">
    <source>
        <dbReference type="Proteomes" id="UP000325517"/>
    </source>
</evidence>
<keyword evidence="2" id="KW-1185">Reference proteome</keyword>
<dbReference type="Proteomes" id="UP000325517">
    <property type="component" value="Chromosome"/>
</dbReference>
<protein>
    <submittedName>
        <fullName evidence="1">Protein kinase</fullName>
    </submittedName>
</protein>
<name>A0A5J6ST28_9BACI</name>
<accession>A0A5J6ST28</accession>
<reference evidence="1 2" key="1">
    <citation type="submission" date="2018-07" db="EMBL/GenBank/DDBJ databases">
        <title>Complete genome sequence of Psychrobacillus sp. PB01, isolated from iceberg, and comparative genome analysis of Psychrobacillus strains.</title>
        <authorList>
            <person name="Lee P.C."/>
        </authorList>
    </citation>
    <scope>NUCLEOTIDE SEQUENCE [LARGE SCALE GENOMIC DNA]</scope>
    <source>
        <strain evidence="1 2">PB01</strain>
    </source>
</reference>
<keyword evidence="1" id="KW-0418">Kinase</keyword>
<dbReference type="InterPro" id="IPR011009">
    <property type="entry name" value="Kinase-like_dom_sf"/>
</dbReference>
<organism evidence="1 2">
    <name type="scientific">Psychrobacillus glaciei</name>
    <dbReference type="NCBI Taxonomy" id="2283160"/>
    <lineage>
        <taxon>Bacteria</taxon>
        <taxon>Bacillati</taxon>
        <taxon>Bacillota</taxon>
        <taxon>Bacilli</taxon>
        <taxon>Bacillales</taxon>
        <taxon>Bacillaceae</taxon>
        <taxon>Psychrobacillus</taxon>
    </lineage>
</organism>
<dbReference type="EMBL" id="CP031223">
    <property type="protein sequence ID" value="QFG01209.1"/>
    <property type="molecule type" value="Genomic_DNA"/>
</dbReference>